<comment type="caution">
    <text evidence="2">The sequence shown here is derived from an EMBL/GenBank/DDBJ whole genome shotgun (WGS) entry which is preliminary data.</text>
</comment>
<keyword evidence="3" id="KW-1185">Reference proteome</keyword>
<protein>
    <submittedName>
        <fullName evidence="2">Uncharacterized protein</fullName>
    </submittedName>
</protein>
<feature type="compositionally biased region" description="Low complexity" evidence="1">
    <location>
        <begin position="293"/>
        <end position="305"/>
    </location>
</feature>
<evidence type="ECO:0000313" key="2">
    <source>
        <dbReference type="EMBL" id="CAK0892689.1"/>
    </source>
</evidence>
<organism evidence="2 3">
    <name type="scientific">Prorocentrum cordatum</name>
    <dbReference type="NCBI Taxonomy" id="2364126"/>
    <lineage>
        <taxon>Eukaryota</taxon>
        <taxon>Sar</taxon>
        <taxon>Alveolata</taxon>
        <taxon>Dinophyceae</taxon>
        <taxon>Prorocentrales</taxon>
        <taxon>Prorocentraceae</taxon>
        <taxon>Prorocentrum</taxon>
    </lineage>
</organism>
<dbReference type="EMBL" id="CAUYUJ010019649">
    <property type="protein sequence ID" value="CAK0892689.1"/>
    <property type="molecule type" value="Genomic_DNA"/>
</dbReference>
<feature type="region of interest" description="Disordered" evidence="1">
    <location>
        <begin position="125"/>
        <end position="153"/>
    </location>
</feature>
<feature type="region of interest" description="Disordered" evidence="1">
    <location>
        <begin position="293"/>
        <end position="325"/>
    </location>
</feature>
<name>A0ABN9X0A8_9DINO</name>
<feature type="compositionally biased region" description="Low complexity" evidence="1">
    <location>
        <begin position="133"/>
        <end position="149"/>
    </location>
</feature>
<dbReference type="Proteomes" id="UP001189429">
    <property type="component" value="Unassembled WGS sequence"/>
</dbReference>
<feature type="compositionally biased region" description="Low complexity" evidence="1">
    <location>
        <begin position="206"/>
        <end position="224"/>
    </location>
</feature>
<feature type="compositionally biased region" description="Low complexity" evidence="1">
    <location>
        <begin position="43"/>
        <end position="55"/>
    </location>
</feature>
<sequence>MAVAHSSPTGARRPAERSASRPGAARAVGRRGGRRGAAPPRPWAWSGGRSTRAPPGLRPAGPPGGQRRDQGGPAAEPIAVQAAALLEDFEEWPRPAGVPGRLARFRRSCEAFPAHYVVLSAPDAEGATRGEAGEEASSPGSSESSRGVGLPVGGAGVGGGEHCDPVVVGHCALRETTTAGAGAGSAGACAVLCSVVVRPELRRTGASAASWSSAPRPRRAPAGSLSCTCGPWTAPRRCCASTSGLASSWRRPPEEQRGGGRLEALTAAVARPAHRPRGPAWWSGSARRCVARAGRGEAAGAAPRAGAGGRRARGPRIPGSGHSPA</sequence>
<reference evidence="2" key="1">
    <citation type="submission" date="2023-10" db="EMBL/GenBank/DDBJ databases">
        <authorList>
            <person name="Chen Y."/>
            <person name="Shah S."/>
            <person name="Dougan E. K."/>
            <person name="Thang M."/>
            <person name="Chan C."/>
        </authorList>
    </citation>
    <scope>NUCLEOTIDE SEQUENCE [LARGE SCALE GENOMIC DNA]</scope>
</reference>
<evidence type="ECO:0000256" key="1">
    <source>
        <dbReference type="SAM" id="MobiDB-lite"/>
    </source>
</evidence>
<feature type="compositionally biased region" description="Low complexity" evidence="1">
    <location>
        <begin position="315"/>
        <end position="325"/>
    </location>
</feature>
<feature type="region of interest" description="Disordered" evidence="1">
    <location>
        <begin position="204"/>
        <end position="224"/>
    </location>
</feature>
<gene>
    <name evidence="2" type="ORF">PCOR1329_LOCUS72284</name>
</gene>
<feature type="region of interest" description="Disordered" evidence="1">
    <location>
        <begin position="1"/>
        <end position="74"/>
    </location>
</feature>
<proteinExistence type="predicted"/>
<accession>A0ABN9X0A8</accession>
<evidence type="ECO:0000313" key="3">
    <source>
        <dbReference type="Proteomes" id="UP001189429"/>
    </source>
</evidence>